<dbReference type="AlphaFoldDB" id="A0A0F9J1A7"/>
<protein>
    <submittedName>
        <fullName evidence="1">Uncharacterized protein</fullName>
    </submittedName>
</protein>
<accession>A0A0F9J1A7</accession>
<reference evidence="1" key="1">
    <citation type="journal article" date="2015" name="Nature">
        <title>Complex archaea that bridge the gap between prokaryotes and eukaryotes.</title>
        <authorList>
            <person name="Spang A."/>
            <person name="Saw J.H."/>
            <person name="Jorgensen S.L."/>
            <person name="Zaremba-Niedzwiedzka K."/>
            <person name="Martijn J."/>
            <person name="Lind A.E."/>
            <person name="van Eijk R."/>
            <person name="Schleper C."/>
            <person name="Guy L."/>
            <person name="Ettema T.J."/>
        </authorList>
    </citation>
    <scope>NUCLEOTIDE SEQUENCE</scope>
</reference>
<proteinExistence type="predicted"/>
<comment type="caution">
    <text evidence="1">The sequence shown here is derived from an EMBL/GenBank/DDBJ whole genome shotgun (WGS) entry which is preliminary data.</text>
</comment>
<name>A0A0F9J1A7_9ZZZZ</name>
<gene>
    <name evidence="1" type="ORF">LCGC14_1586920</name>
</gene>
<dbReference type="EMBL" id="LAZR01012554">
    <property type="protein sequence ID" value="KKM26224.1"/>
    <property type="molecule type" value="Genomic_DNA"/>
</dbReference>
<organism evidence="1">
    <name type="scientific">marine sediment metagenome</name>
    <dbReference type="NCBI Taxonomy" id="412755"/>
    <lineage>
        <taxon>unclassified sequences</taxon>
        <taxon>metagenomes</taxon>
        <taxon>ecological metagenomes</taxon>
    </lineage>
</organism>
<sequence length="61" mass="7395">MNYYWSNEMETYTSQTAICFAHRINMKDMCRLAENPKKNNMPMSDNEPYIPICEIRPEDWE</sequence>
<evidence type="ECO:0000313" key="1">
    <source>
        <dbReference type="EMBL" id="KKM26224.1"/>
    </source>
</evidence>